<sequence>MDIPFNAPDCLPAMIIVAGQSNALGYTLGAADLPSHLIAPGSAQIWSPQARAFVPLQPAANTGAPNNPQTWGPESQFAYRWRQDHACAPLYVVKYARGETGLAPDPAARDWSPSSHGDLWDAATAEIDAAKAALAAQGLAPRVRAVLWMQGETDAQSPAKSRAYAANLAAFVAQVRARWGDADTIVQIGQIDRPGPAGWETVRQAQARVAGRDAKTTLTDTDPFERQPADGVHLTASGQVRLGDEFYERLAAVRP</sequence>
<dbReference type="RefSeq" id="WP_183772614.1">
    <property type="nucleotide sequence ID" value="NZ_JACIDK010000003.1"/>
</dbReference>
<dbReference type="EMBL" id="JACIDK010000003">
    <property type="protein sequence ID" value="MBB3891541.1"/>
    <property type="molecule type" value="Genomic_DNA"/>
</dbReference>
<keyword evidence="1" id="KW-0378">Hydrolase</keyword>
<dbReference type="Proteomes" id="UP000530564">
    <property type="component" value="Unassembled WGS sequence"/>
</dbReference>
<comment type="caution">
    <text evidence="3">The sequence shown here is derived from an EMBL/GenBank/DDBJ whole genome shotgun (WGS) entry which is preliminary data.</text>
</comment>
<name>A0A840A200_9CAUL</name>
<organism evidence="3 4">
    <name type="scientific">Phenylobacterium haematophilum</name>
    <dbReference type="NCBI Taxonomy" id="98513"/>
    <lineage>
        <taxon>Bacteria</taxon>
        <taxon>Pseudomonadati</taxon>
        <taxon>Pseudomonadota</taxon>
        <taxon>Alphaproteobacteria</taxon>
        <taxon>Caulobacterales</taxon>
        <taxon>Caulobacteraceae</taxon>
        <taxon>Phenylobacterium</taxon>
    </lineage>
</organism>
<dbReference type="Pfam" id="PF03629">
    <property type="entry name" value="SASA"/>
    <property type="match status" value="1"/>
</dbReference>
<dbReference type="InterPro" id="IPR052940">
    <property type="entry name" value="Carb_Esterase_6"/>
</dbReference>
<dbReference type="PANTHER" id="PTHR31988:SF19">
    <property type="entry name" value="9-O-ACETYL-N-ACETYLNEURAMINIC ACID DEACETYLASE-RELATED"/>
    <property type="match status" value="1"/>
</dbReference>
<dbReference type="PANTHER" id="PTHR31988">
    <property type="entry name" value="ESTERASE, PUTATIVE (DUF303)-RELATED"/>
    <property type="match status" value="1"/>
</dbReference>
<dbReference type="Gene3D" id="3.40.50.1110">
    <property type="entry name" value="SGNH hydrolase"/>
    <property type="match status" value="1"/>
</dbReference>
<proteinExistence type="predicted"/>
<dbReference type="AlphaFoldDB" id="A0A840A200"/>
<reference evidence="3 4" key="1">
    <citation type="submission" date="2020-08" db="EMBL/GenBank/DDBJ databases">
        <title>Genomic Encyclopedia of Type Strains, Phase IV (KMG-IV): sequencing the most valuable type-strain genomes for metagenomic binning, comparative biology and taxonomic classification.</title>
        <authorList>
            <person name="Goeker M."/>
        </authorList>
    </citation>
    <scope>NUCLEOTIDE SEQUENCE [LARGE SCALE GENOMIC DNA]</scope>
    <source>
        <strain evidence="3 4">DSM 21793</strain>
    </source>
</reference>
<keyword evidence="4" id="KW-1185">Reference proteome</keyword>
<dbReference type="InterPro" id="IPR005181">
    <property type="entry name" value="SASA"/>
</dbReference>
<evidence type="ECO:0000313" key="4">
    <source>
        <dbReference type="Proteomes" id="UP000530564"/>
    </source>
</evidence>
<gene>
    <name evidence="3" type="ORF">GGQ61_002269</name>
</gene>
<evidence type="ECO:0000259" key="2">
    <source>
        <dbReference type="Pfam" id="PF03629"/>
    </source>
</evidence>
<dbReference type="GO" id="GO:0016788">
    <property type="term" value="F:hydrolase activity, acting on ester bonds"/>
    <property type="evidence" value="ECO:0007669"/>
    <property type="project" value="UniProtKB-ARBA"/>
</dbReference>
<accession>A0A840A200</accession>
<dbReference type="SUPFAM" id="SSF52266">
    <property type="entry name" value="SGNH hydrolase"/>
    <property type="match status" value="1"/>
</dbReference>
<feature type="domain" description="Sialate O-acetylesterase" evidence="2">
    <location>
        <begin position="15"/>
        <end position="249"/>
    </location>
</feature>
<evidence type="ECO:0000313" key="3">
    <source>
        <dbReference type="EMBL" id="MBB3891541.1"/>
    </source>
</evidence>
<evidence type="ECO:0000256" key="1">
    <source>
        <dbReference type="ARBA" id="ARBA00022801"/>
    </source>
</evidence>
<protein>
    <recommendedName>
        <fullName evidence="2">Sialate O-acetylesterase domain-containing protein</fullName>
    </recommendedName>
</protein>
<dbReference type="InterPro" id="IPR036514">
    <property type="entry name" value="SGNH_hydro_sf"/>
</dbReference>